<name>A0ABW2T331_9ACTN</name>
<evidence type="ECO:0000313" key="2">
    <source>
        <dbReference type="EMBL" id="MFC7602720.1"/>
    </source>
</evidence>
<protein>
    <recommendedName>
        <fullName evidence="4">Transposase</fullName>
    </recommendedName>
</protein>
<sequence>MDATYLEGRERPRGPMAHPYSATSTSTAGTPPSAAAVTQSVQVAYPRWKKLIADALASSLGRPVPGCE</sequence>
<reference evidence="3" key="1">
    <citation type="journal article" date="2019" name="Int. J. Syst. Evol. Microbiol.">
        <title>The Global Catalogue of Microorganisms (GCM) 10K type strain sequencing project: providing services to taxonomists for standard genome sequencing and annotation.</title>
        <authorList>
            <consortium name="The Broad Institute Genomics Platform"/>
            <consortium name="The Broad Institute Genome Sequencing Center for Infectious Disease"/>
            <person name="Wu L."/>
            <person name="Ma J."/>
        </authorList>
    </citation>
    <scope>NUCLEOTIDE SEQUENCE [LARGE SCALE GENOMIC DNA]</scope>
    <source>
        <strain evidence="3">JCM 10083</strain>
    </source>
</reference>
<organism evidence="2 3">
    <name type="scientific">Streptosporangium amethystogenes subsp. fukuiense</name>
    <dbReference type="NCBI Taxonomy" id="698418"/>
    <lineage>
        <taxon>Bacteria</taxon>
        <taxon>Bacillati</taxon>
        <taxon>Actinomycetota</taxon>
        <taxon>Actinomycetes</taxon>
        <taxon>Streptosporangiales</taxon>
        <taxon>Streptosporangiaceae</taxon>
        <taxon>Streptosporangium</taxon>
    </lineage>
</organism>
<dbReference type="RefSeq" id="WP_343965464.1">
    <property type="nucleotide sequence ID" value="NZ_BAAAGK010000033.1"/>
</dbReference>
<evidence type="ECO:0000256" key="1">
    <source>
        <dbReference type="SAM" id="MobiDB-lite"/>
    </source>
</evidence>
<keyword evidence="3" id="KW-1185">Reference proteome</keyword>
<evidence type="ECO:0000313" key="3">
    <source>
        <dbReference type="Proteomes" id="UP001596514"/>
    </source>
</evidence>
<proteinExistence type="predicted"/>
<evidence type="ECO:0008006" key="4">
    <source>
        <dbReference type="Google" id="ProtNLM"/>
    </source>
</evidence>
<gene>
    <name evidence="2" type="ORF">ACFQVD_21700</name>
</gene>
<dbReference type="Proteomes" id="UP001596514">
    <property type="component" value="Unassembled WGS sequence"/>
</dbReference>
<dbReference type="EMBL" id="JBHTEE010000001">
    <property type="protein sequence ID" value="MFC7602720.1"/>
    <property type="molecule type" value="Genomic_DNA"/>
</dbReference>
<feature type="region of interest" description="Disordered" evidence="1">
    <location>
        <begin position="1"/>
        <end position="33"/>
    </location>
</feature>
<accession>A0ABW2T331</accession>
<comment type="caution">
    <text evidence="2">The sequence shown here is derived from an EMBL/GenBank/DDBJ whole genome shotgun (WGS) entry which is preliminary data.</text>
</comment>
<feature type="compositionally biased region" description="Low complexity" evidence="1">
    <location>
        <begin position="21"/>
        <end position="33"/>
    </location>
</feature>